<keyword evidence="5 7" id="KW-0805">Transcription regulation</keyword>
<dbReference type="InterPro" id="IPR012340">
    <property type="entry name" value="NA-bd_OB-fold"/>
</dbReference>
<feature type="region of interest" description="Disordered" evidence="8">
    <location>
        <begin position="369"/>
        <end position="440"/>
    </location>
</feature>
<dbReference type="EMBL" id="PKHE01000003">
    <property type="protein sequence ID" value="PKY90446.1"/>
    <property type="molecule type" value="Genomic_DNA"/>
</dbReference>
<dbReference type="SUPFAM" id="SSF54814">
    <property type="entry name" value="Prokaryotic type KH domain (KH-domain type II)"/>
    <property type="match status" value="2"/>
</dbReference>
<evidence type="ECO:0000313" key="10">
    <source>
        <dbReference type="EMBL" id="PKY90446.1"/>
    </source>
</evidence>
<dbReference type="InterPro" id="IPR004087">
    <property type="entry name" value="KH_dom"/>
</dbReference>
<dbReference type="Gene3D" id="2.40.50.140">
    <property type="entry name" value="Nucleic acid-binding proteins"/>
    <property type="match status" value="1"/>
</dbReference>
<gene>
    <name evidence="7" type="primary">nusA</name>
    <name evidence="10" type="ORF">CYJ57_02125</name>
</gene>
<comment type="subcellular location">
    <subcellularLocation>
        <location evidence="7">Cytoplasm</location>
    </subcellularLocation>
</comment>
<dbReference type="SMART" id="SM00316">
    <property type="entry name" value="S1"/>
    <property type="match status" value="1"/>
</dbReference>
<dbReference type="FunFam" id="2.40.50.140:FF:000058">
    <property type="entry name" value="Transcription termination/antitermination protein NusA"/>
    <property type="match status" value="1"/>
</dbReference>
<dbReference type="RefSeq" id="WP_101953890.1">
    <property type="nucleotide sequence ID" value="NZ_PKHE01000003.1"/>
</dbReference>
<evidence type="ECO:0000256" key="5">
    <source>
        <dbReference type="ARBA" id="ARBA00023015"/>
    </source>
</evidence>
<dbReference type="CDD" id="cd02134">
    <property type="entry name" value="KH-II_NusA_rpt1"/>
    <property type="match status" value="1"/>
</dbReference>
<protein>
    <recommendedName>
        <fullName evidence="7">Transcription termination/antitermination protein NusA</fullName>
    </recommendedName>
</protein>
<dbReference type="InterPro" id="IPR003029">
    <property type="entry name" value="S1_domain"/>
</dbReference>
<dbReference type="FunFam" id="3.30.300.20:FF:000002">
    <property type="entry name" value="Transcription termination/antitermination protein NusA"/>
    <property type="match status" value="1"/>
</dbReference>
<dbReference type="InterPro" id="IPR010213">
    <property type="entry name" value="TF_NusA"/>
</dbReference>
<dbReference type="GO" id="GO:0006353">
    <property type="term" value="P:DNA-templated transcription termination"/>
    <property type="evidence" value="ECO:0007669"/>
    <property type="project" value="UniProtKB-UniRule"/>
</dbReference>
<dbReference type="Gene3D" id="3.30.300.20">
    <property type="match status" value="2"/>
</dbReference>
<dbReference type="GO" id="GO:0003723">
    <property type="term" value="F:RNA binding"/>
    <property type="evidence" value="ECO:0007669"/>
    <property type="project" value="UniProtKB-UniRule"/>
</dbReference>
<evidence type="ECO:0000256" key="4">
    <source>
        <dbReference type="ARBA" id="ARBA00022884"/>
    </source>
</evidence>
<dbReference type="GO" id="GO:0003700">
    <property type="term" value="F:DNA-binding transcription factor activity"/>
    <property type="evidence" value="ECO:0007669"/>
    <property type="project" value="InterPro"/>
</dbReference>
<dbReference type="InterPro" id="IPR013735">
    <property type="entry name" value="TF_NusA_N"/>
</dbReference>
<dbReference type="InterPro" id="IPR025249">
    <property type="entry name" value="TF_NusA_KH_1st"/>
</dbReference>
<evidence type="ECO:0000313" key="11">
    <source>
        <dbReference type="Proteomes" id="UP000234384"/>
    </source>
</evidence>
<evidence type="ECO:0000256" key="6">
    <source>
        <dbReference type="ARBA" id="ARBA00023163"/>
    </source>
</evidence>
<dbReference type="Pfam" id="PF26594">
    <property type="entry name" value="KH_NusA_2nd"/>
    <property type="match status" value="1"/>
</dbReference>
<dbReference type="SUPFAM" id="SSF69705">
    <property type="entry name" value="Transcription factor NusA, N-terminal domain"/>
    <property type="match status" value="1"/>
</dbReference>
<dbReference type="InterPro" id="IPR015946">
    <property type="entry name" value="KH_dom-like_a/b"/>
</dbReference>
<dbReference type="PANTHER" id="PTHR22648">
    <property type="entry name" value="TRANSCRIPTION TERMINATION FACTOR NUSA"/>
    <property type="match status" value="1"/>
</dbReference>
<evidence type="ECO:0000256" key="1">
    <source>
        <dbReference type="ARBA" id="ARBA00022472"/>
    </source>
</evidence>
<dbReference type="Gene3D" id="3.30.1480.10">
    <property type="entry name" value="NusA, N-terminal domain"/>
    <property type="match status" value="1"/>
</dbReference>
<comment type="function">
    <text evidence="7">Participates in both transcription termination and antitermination.</text>
</comment>
<keyword evidence="6 7" id="KW-0804">Transcription</keyword>
<dbReference type="PROSITE" id="PS50126">
    <property type="entry name" value="S1"/>
    <property type="match status" value="1"/>
</dbReference>
<dbReference type="SUPFAM" id="SSF50249">
    <property type="entry name" value="Nucleic acid-binding proteins"/>
    <property type="match status" value="1"/>
</dbReference>
<dbReference type="AlphaFoldDB" id="A0A2I1K473"/>
<organism evidence="10 11">
    <name type="scientific">Falseniella ignava</name>
    <dbReference type="NCBI Taxonomy" id="137730"/>
    <lineage>
        <taxon>Bacteria</taxon>
        <taxon>Bacillati</taxon>
        <taxon>Bacillota</taxon>
        <taxon>Bacilli</taxon>
        <taxon>Lactobacillales</taxon>
        <taxon>Aerococcaceae</taxon>
        <taxon>Falseniella</taxon>
    </lineage>
</organism>
<dbReference type="GO" id="GO:0031564">
    <property type="term" value="P:transcription antitermination"/>
    <property type="evidence" value="ECO:0007669"/>
    <property type="project" value="UniProtKB-UniRule"/>
</dbReference>
<dbReference type="Pfam" id="PF00575">
    <property type="entry name" value="S1"/>
    <property type="match status" value="1"/>
</dbReference>
<evidence type="ECO:0000256" key="2">
    <source>
        <dbReference type="ARBA" id="ARBA00022490"/>
    </source>
</evidence>
<dbReference type="CDD" id="cd04455">
    <property type="entry name" value="S1_NusA"/>
    <property type="match status" value="1"/>
</dbReference>
<dbReference type="PANTHER" id="PTHR22648:SF0">
    <property type="entry name" value="TRANSCRIPTION TERMINATION_ANTITERMINATION PROTEIN NUSA"/>
    <property type="match status" value="1"/>
</dbReference>
<evidence type="ECO:0000256" key="7">
    <source>
        <dbReference type="HAMAP-Rule" id="MF_00945"/>
    </source>
</evidence>
<evidence type="ECO:0000259" key="9">
    <source>
        <dbReference type="PROSITE" id="PS50126"/>
    </source>
</evidence>
<feature type="compositionally biased region" description="Acidic residues" evidence="8">
    <location>
        <begin position="395"/>
        <end position="404"/>
    </location>
</feature>
<dbReference type="Pfam" id="PF13184">
    <property type="entry name" value="KH_NusA_1st"/>
    <property type="match status" value="1"/>
</dbReference>
<dbReference type="CDD" id="cd22529">
    <property type="entry name" value="KH-II_NusA_rpt2"/>
    <property type="match status" value="1"/>
</dbReference>
<evidence type="ECO:0000256" key="8">
    <source>
        <dbReference type="SAM" id="MobiDB-lite"/>
    </source>
</evidence>
<dbReference type="InterPro" id="IPR030842">
    <property type="entry name" value="TF_NusA_bacterial"/>
</dbReference>
<name>A0A2I1K473_9LACT</name>
<reference evidence="10 11" key="1">
    <citation type="submission" date="2017-12" db="EMBL/GenBank/DDBJ databases">
        <title>Phylogenetic diversity of female urinary microbiome.</title>
        <authorList>
            <person name="Thomas-White K."/>
            <person name="Wolfe A.J."/>
        </authorList>
    </citation>
    <scope>NUCLEOTIDE SEQUENCE [LARGE SCALE GENOMIC DNA]</scope>
    <source>
        <strain evidence="10 11">UMB0898</strain>
    </source>
</reference>
<feature type="domain" description="S1 motif" evidence="9">
    <location>
        <begin position="135"/>
        <end position="199"/>
    </location>
</feature>
<dbReference type="InterPro" id="IPR036555">
    <property type="entry name" value="NusA_N_sf"/>
</dbReference>
<comment type="similarity">
    <text evidence="7">Belongs to the NusA family.</text>
</comment>
<dbReference type="Proteomes" id="UP000234384">
    <property type="component" value="Unassembled WGS sequence"/>
</dbReference>
<evidence type="ECO:0000256" key="3">
    <source>
        <dbReference type="ARBA" id="ARBA00022814"/>
    </source>
</evidence>
<dbReference type="Pfam" id="PF08529">
    <property type="entry name" value="NusA_N"/>
    <property type="match status" value="1"/>
</dbReference>
<dbReference type="InterPro" id="IPR058582">
    <property type="entry name" value="KH_NusA_2nd"/>
</dbReference>
<dbReference type="SMART" id="SM00322">
    <property type="entry name" value="KH"/>
    <property type="match status" value="1"/>
</dbReference>
<keyword evidence="1 7" id="KW-0806">Transcription termination</keyword>
<keyword evidence="2 7" id="KW-0963">Cytoplasm</keyword>
<comment type="subunit">
    <text evidence="7">Monomer. Binds directly to the core enzyme of the DNA-dependent RNA polymerase and to nascent RNA.</text>
</comment>
<dbReference type="GO" id="GO:0005829">
    <property type="term" value="C:cytosol"/>
    <property type="evidence" value="ECO:0007669"/>
    <property type="project" value="TreeGrafter"/>
</dbReference>
<sequence>MSKDVVQAMDLLEAEKGISREVIKEAIEAALVHAYKKNYENAQNVEVLFNIETGDIKVFSVKEVVETNYDPTIEISLEEAHQIHQAYEIGDTIKIEVTPQDFGRIATQTAKHVVMQKLREAEREIIYNEFIDYEDEILTGVVERTDARFVYVNIGKVEAVMPVREQIPGEEFDFNDRIKVYVVSVDKTTKGPQVIVSRAHVNFLKRLFEQEVPEIYDGIVEIRALAREAGDRSKVAVYSRDEQIDPVGTCVGQRGSRVQLIVDELHGENMDIVKYDEDPAVFIKNAMSPAHVLDVVFLDENVCIVVVPDDQLSLAIGKRGQNARLAAKLTGYKIDIKSESEFDPDDYIQATEDELEPNDEELDLIEDSEANSNAEEIEPSLEEIEQVESTHYSDELMEEWDVDEQNVTPEQAEQEIAEVEDDGEQDYEELLDEFQTEQTE</sequence>
<feature type="compositionally biased region" description="Acidic residues" evidence="8">
    <location>
        <begin position="369"/>
        <end position="386"/>
    </location>
</feature>
<keyword evidence="3 7" id="KW-0889">Transcription antitermination</keyword>
<accession>A0A2I1K473</accession>
<dbReference type="OrthoDB" id="9807233at2"/>
<feature type="compositionally biased region" description="Acidic residues" evidence="8">
    <location>
        <begin position="412"/>
        <end position="440"/>
    </location>
</feature>
<dbReference type="PROSITE" id="PS50084">
    <property type="entry name" value="KH_TYPE_1"/>
    <property type="match status" value="1"/>
</dbReference>
<dbReference type="InterPro" id="IPR009019">
    <property type="entry name" value="KH_sf_prok-type"/>
</dbReference>
<proteinExistence type="inferred from homology"/>
<keyword evidence="4 7" id="KW-0694">RNA-binding</keyword>
<dbReference type="HAMAP" id="MF_00945_B">
    <property type="entry name" value="NusA_B"/>
    <property type="match status" value="1"/>
</dbReference>
<dbReference type="NCBIfam" id="TIGR01953">
    <property type="entry name" value="NusA"/>
    <property type="match status" value="1"/>
</dbReference>
<dbReference type="FunFam" id="3.30.300.20:FF:000005">
    <property type="entry name" value="Transcription termination/antitermination protein NusA"/>
    <property type="match status" value="1"/>
</dbReference>
<comment type="caution">
    <text evidence="10">The sequence shown here is derived from an EMBL/GenBank/DDBJ whole genome shotgun (WGS) entry which is preliminary data.</text>
</comment>
<dbReference type="FunFam" id="3.30.1480.10:FF:000002">
    <property type="entry name" value="Transcription termination/antitermination protein NusA"/>
    <property type="match status" value="1"/>
</dbReference>